<reference evidence="9" key="1">
    <citation type="submission" date="2025-08" db="UniProtKB">
        <authorList>
            <consortium name="RefSeq"/>
        </authorList>
    </citation>
    <scope>IDENTIFICATION</scope>
</reference>
<dbReference type="InParanoid" id="A0A6I9RXX3"/>
<dbReference type="GeneID" id="105054266"/>
<feature type="signal peptide" evidence="6">
    <location>
        <begin position="1"/>
        <end position="28"/>
    </location>
</feature>
<dbReference type="FunFam" id="1.20.140.40:FF:000006">
    <property type="entry name" value="Pectinesterase inhibitor 3"/>
    <property type="match status" value="1"/>
</dbReference>
<dbReference type="InterPro" id="IPR051955">
    <property type="entry name" value="PME_Inhibitor"/>
</dbReference>
<dbReference type="Pfam" id="PF04043">
    <property type="entry name" value="PMEI"/>
    <property type="match status" value="1"/>
</dbReference>
<keyword evidence="8" id="KW-1185">Reference proteome</keyword>
<dbReference type="GO" id="GO:0004857">
    <property type="term" value="F:enzyme inhibitor activity"/>
    <property type="evidence" value="ECO:0007669"/>
    <property type="project" value="InterPro"/>
</dbReference>
<feature type="domain" description="Pectinesterase inhibitor" evidence="7">
    <location>
        <begin position="36"/>
        <end position="195"/>
    </location>
</feature>
<gene>
    <name evidence="9" type="primary">LOC105054266</name>
</gene>
<dbReference type="FunCoup" id="A0A6I9RXX3">
    <property type="interactions" value="1027"/>
</dbReference>
<dbReference type="InterPro" id="IPR006501">
    <property type="entry name" value="Pectinesterase_inhib_dom"/>
</dbReference>
<protein>
    <submittedName>
        <fullName evidence="9">Pectinesterase inhibitor 9</fullName>
    </submittedName>
</protein>
<dbReference type="AlphaFoldDB" id="A0A6I9RXX3"/>
<accession>A0A6I9RXX3</accession>
<dbReference type="SMART" id="SM00856">
    <property type="entry name" value="PMEI"/>
    <property type="match status" value="1"/>
</dbReference>
<proteinExistence type="inferred from homology"/>
<keyword evidence="4" id="KW-1015">Disulfide bond</keyword>
<sequence length="203" mass="21898">MEAITSKSLSSLLLFFFLVLCFSAGALTSADSTSSAPDDFIHASCGATRYPAICVECLKSYAPTVHRSPRQLALAALAVTADRARSASTFVSGLTPGTKPARSREAGAVQDCVETMQDSVDRLRQSVREMNRMGRAQSSRFTWHLDNVQTWVSAALTDVNTCLDSLAQNGSGRVRTAIRNKVVEVSQLTSNALALVNRLDPRN</sequence>
<evidence type="ECO:0000256" key="1">
    <source>
        <dbReference type="ARBA" id="ARBA00004239"/>
    </source>
</evidence>
<evidence type="ECO:0000313" key="9">
    <source>
        <dbReference type="RefSeq" id="XP_010934057.1"/>
    </source>
</evidence>
<dbReference type="RefSeq" id="XP_010934057.1">
    <property type="nucleotide sequence ID" value="XM_010935755.2"/>
</dbReference>
<dbReference type="OrthoDB" id="1430376at2759"/>
<dbReference type="Gene3D" id="1.20.140.40">
    <property type="entry name" value="Invertase/pectin methylesterase inhibitor family protein"/>
    <property type="match status" value="1"/>
</dbReference>
<dbReference type="PANTHER" id="PTHR31080:SF87">
    <property type="entry name" value="PECTINESTERASE INHIBITOR 7"/>
    <property type="match status" value="1"/>
</dbReference>
<dbReference type="GO" id="GO:0005576">
    <property type="term" value="C:extracellular region"/>
    <property type="evidence" value="ECO:0007669"/>
    <property type="project" value="UniProtKB-SubCell"/>
</dbReference>
<evidence type="ECO:0000256" key="4">
    <source>
        <dbReference type="ARBA" id="ARBA00023157"/>
    </source>
</evidence>
<dbReference type="SUPFAM" id="SSF101148">
    <property type="entry name" value="Plant invertase/pectin methylesterase inhibitor"/>
    <property type="match status" value="1"/>
</dbReference>
<evidence type="ECO:0000259" key="7">
    <source>
        <dbReference type="SMART" id="SM00856"/>
    </source>
</evidence>
<organism evidence="8 9">
    <name type="scientific">Elaeis guineensis var. tenera</name>
    <name type="common">Oil palm</name>
    <dbReference type="NCBI Taxonomy" id="51953"/>
    <lineage>
        <taxon>Eukaryota</taxon>
        <taxon>Viridiplantae</taxon>
        <taxon>Streptophyta</taxon>
        <taxon>Embryophyta</taxon>
        <taxon>Tracheophyta</taxon>
        <taxon>Spermatophyta</taxon>
        <taxon>Magnoliopsida</taxon>
        <taxon>Liliopsida</taxon>
        <taxon>Arecaceae</taxon>
        <taxon>Arecoideae</taxon>
        <taxon>Cocoseae</taxon>
        <taxon>Elaeidinae</taxon>
        <taxon>Elaeis</taxon>
    </lineage>
</organism>
<keyword evidence="2" id="KW-0964">Secreted</keyword>
<name>A0A6I9RXX3_ELAGV</name>
<feature type="chain" id="PRO_5026783677" evidence="6">
    <location>
        <begin position="29"/>
        <end position="203"/>
    </location>
</feature>
<dbReference type="CDD" id="cd15798">
    <property type="entry name" value="PMEI-like_3"/>
    <property type="match status" value="1"/>
</dbReference>
<dbReference type="PANTHER" id="PTHR31080">
    <property type="entry name" value="PECTINESTERASE INHIBITOR-LIKE"/>
    <property type="match status" value="1"/>
</dbReference>
<evidence type="ECO:0000256" key="3">
    <source>
        <dbReference type="ARBA" id="ARBA00022729"/>
    </source>
</evidence>
<dbReference type="InterPro" id="IPR035513">
    <property type="entry name" value="Invertase/methylesterase_inhib"/>
</dbReference>
<evidence type="ECO:0000256" key="2">
    <source>
        <dbReference type="ARBA" id="ARBA00022525"/>
    </source>
</evidence>
<keyword evidence="3 6" id="KW-0732">Signal</keyword>
<dbReference type="NCBIfam" id="TIGR01614">
    <property type="entry name" value="PME_inhib"/>
    <property type="match status" value="1"/>
</dbReference>
<comment type="similarity">
    <text evidence="5">Belongs to the PMEI family.</text>
</comment>
<evidence type="ECO:0000256" key="5">
    <source>
        <dbReference type="ARBA" id="ARBA00038471"/>
    </source>
</evidence>
<dbReference type="Proteomes" id="UP000504607">
    <property type="component" value="Chromosome 11"/>
</dbReference>
<comment type="subcellular location">
    <subcellularLocation>
        <location evidence="1">Secreted</location>
        <location evidence="1">Extracellular space</location>
    </subcellularLocation>
</comment>
<dbReference type="KEGG" id="egu:105054266"/>
<evidence type="ECO:0000256" key="6">
    <source>
        <dbReference type="SAM" id="SignalP"/>
    </source>
</evidence>
<evidence type="ECO:0000313" key="8">
    <source>
        <dbReference type="Proteomes" id="UP000504607"/>
    </source>
</evidence>